<dbReference type="EMBL" id="QORO01000003">
    <property type="protein sequence ID" value="RCK58634.1"/>
    <property type="molecule type" value="Genomic_DNA"/>
</dbReference>
<feature type="transmembrane region" description="Helical" evidence="5">
    <location>
        <begin position="393"/>
        <end position="413"/>
    </location>
</feature>
<accession>A0A367XYG6</accession>
<evidence type="ECO:0000313" key="7">
    <source>
        <dbReference type="EMBL" id="RCK58634.1"/>
    </source>
</evidence>
<evidence type="ECO:0000313" key="8">
    <source>
        <dbReference type="Proteomes" id="UP000253508"/>
    </source>
</evidence>
<evidence type="ECO:0000256" key="3">
    <source>
        <dbReference type="ARBA" id="ARBA00022989"/>
    </source>
</evidence>
<dbReference type="GO" id="GO:0005886">
    <property type="term" value="C:plasma membrane"/>
    <property type="evidence" value="ECO:0007669"/>
    <property type="project" value="UniProtKB-SubCell"/>
</dbReference>
<dbReference type="Gene3D" id="1.20.1720.10">
    <property type="entry name" value="Multidrug resistance protein D"/>
    <property type="match status" value="1"/>
</dbReference>
<feature type="transmembrane region" description="Helical" evidence="5">
    <location>
        <begin position="217"/>
        <end position="239"/>
    </location>
</feature>
<dbReference type="InterPro" id="IPR020846">
    <property type="entry name" value="MFS_dom"/>
</dbReference>
<dbReference type="AlphaFoldDB" id="A0A367XYG6"/>
<proteinExistence type="predicted"/>
<feature type="transmembrane region" description="Helical" evidence="5">
    <location>
        <begin position="49"/>
        <end position="65"/>
    </location>
</feature>
<reference evidence="7 8" key="1">
    <citation type="submission" date="2018-07" db="EMBL/GenBank/DDBJ databases">
        <title>Microbacterium endoborsara sp. nov., a novel actinobacterium isolated from Borszczowia aralocaspica.</title>
        <authorList>
            <person name="An D."/>
        </authorList>
    </citation>
    <scope>NUCLEOTIDE SEQUENCE [LARGE SCALE GENOMIC DNA]</scope>
    <source>
        <strain evidence="7 8">C1.15228</strain>
    </source>
</reference>
<feature type="transmembrane region" description="Helical" evidence="5">
    <location>
        <begin position="349"/>
        <end position="372"/>
    </location>
</feature>
<dbReference type="CDD" id="cd17321">
    <property type="entry name" value="MFS_MMR_MDR_like"/>
    <property type="match status" value="1"/>
</dbReference>
<evidence type="ECO:0000256" key="2">
    <source>
        <dbReference type="ARBA" id="ARBA00022692"/>
    </source>
</evidence>
<dbReference type="PANTHER" id="PTHR42718:SF42">
    <property type="entry name" value="EXPORT PROTEIN"/>
    <property type="match status" value="1"/>
</dbReference>
<keyword evidence="4 5" id="KW-0472">Membrane</keyword>
<keyword evidence="8" id="KW-1185">Reference proteome</keyword>
<feature type="transmembrane region" description="Helical" evidence="5">
    <location>
        <begin position="260"/>
        <end position="284"/>
    </location>
</feature>
<feature type="domain" description="Major facilitator superfamily (MFS) profile" evidence="6">
    <location>
        <begin position="7"/>
        <end position="445"/>
    </location>
</feature>
<evidence type="ECO:0000256" key="4">
    <source>
        <dbReference type="ARBA" id="ARBA00023136"/>
    </source>
</evidence>
<feature type="transmembrane region" description="Helical" evidence="5">
    <location>
        <begin position="131"/>
        <end position="153"/>
    </location>
</feature>
<dbReference type="InterPro" id="IPR011701">
    <property type="entry name" value="MFS"/>
</dbReference>
<dbReference type="InterPro" id="IPR036259">
    <property type="entry name" value="MFS_trans_sf"/>
</dbReference>
<evidence type="ECO:0000259" key="6">
    <source>
        <dbReference type="PROSITE" id="PS50850"/>
    </source>
</evidence>
<feature type="transmembrane region" description="Helical" evidence="5">
    <location>
        <begin position="321"/>
        <end position="343"/>
    </location>
</feature>
<sequence length="453" mass="46566">MTSATRILWVAILASFVSFLDGTIVNVALPAIDRELGGGLATQQWVVDGYLVTLGALMLVAGSVSDTFGRALVLRIGLVGFGIASVAIALAPDPGILIAARLVQGAAGAFLVPSSLALITSAFDGPAQSKAIGTWTSFTTGAMIAGPLIGGALVDLASWRLAFLINVVPIAATLVLARGIRDPQRSAGARIDALGAAMCVLGLGGVVFALIEQPRRGWADPAIAIAAIGGVALFALFLARQHTARSPILPLALFRIRNFWAGNLATAFIYAALSLNGFVLAIYLQQGAGLSATLAGLASLPVTILMILLSSRAGELAGRWGARWFMTLGPLLMAAGSVMLLLVGPDFDYWWQVLPGMIVFGIGLTTTVSPLTSTILGSIDAERSGIASAVNNAISRVAGLIAVAMIGTAIGGSLDLAGFHRACIIVAALLAAGGLVSWVGIRDRRAPRARMDP</sequence>
<feature type="transmembrane region" description="Helical" evidence="5">
    <location>
        <begin position="189"/>
        <end position="211"/>
    </location>
</feature>
<dbReference type="GO" id="GO:0022857">
    <property type="term" value="F:transmembrane transporter activity"/>
    <property type="evidence" value="ECO:0007669"/>
    <property type="project" value="InterPro"/>
</dbReference>
<feature type="transmembrane region" description="Helical" evidence="5">
    <location>
        <begin position="290"/>
        <end position="309"/>
    </location>
</feature>
<feature type="transmembrane region" description="Helical" evidence="5">
    <location>
        <begin position="419"/>
        <end position="441"/>
    </location>
</feature>
<dbReference type="PANTHER" id="PTHR42718">
    <property type="entry name" value="MAJOR FACILITATOR SUPERFAMILY MULTIDRUG TRANSPORTER MFSC"/>
    <property type="match status" value="1"/>
</dbReference>
<gene>
    <name evidence="7" type="ORF">DTO57_10800</name>
</gene>
<dbReference type="Gene3D" id="1.20.1250.20">
    <property type="entry name" value="MFS general substrate transporter like domains"/>
    <property type="match status" value="1"/>
</dbReference>
<dbReference type="SUPFAM" id="SSF103473">
    <property type="entry name" value="MFS general substrate transporter"/>
    <property type="match status" value="1"/>
</dbReference>
<dbReference type="Proteomes" id="UP000253508">
    <property type="component" value="Unassembled WGS sequence"/>
</dbReference>
<feature type="transmembrane region" description="Helical" evidence="5">
    <location>
        <begin position="72"/>
        <end position="92"/>
    </location>
</feature>
<dbReference type="OrthoDB" id="7375466at2"/>
<evidence type="ECO:0000256" key="1">
    <source>
        <dbReference type="ARBA" id="ARBA00004651"/>
    </source>
</evidence>
<comment type="caution">
    <text evidence="7">The sequence shown here is derived from an EMBL/GenBank/DDBJ whole genome shotgun (WGS) entry which is preliminary data.</text>
</comment>
<protein>
    <submittedName>
        <fullName evidence="7">MFS transporter</fullName>
    </submittedName>
</protein>
<feature type="transmembrane region" description="Helical" evidence="5">
    <location>
        <begin position="7"/>
        <end position="29"/>
    </location>
</feature>
<keyword evidence="2 5" id="KW-0812">Transmembrane</keyword>
<dbReference type="RefSeq" id="WP_114118237.1">
    <property type="nucleotide sequence ID" value="NZ_BMHU01000002.1"/>
</dbReference>
<comment type="subcellular location">
    <subcellularLocation>
        <location evidence="1">Cell membrane</location>
        <topology evidence="1">Multi-pass membrane protein</topology>
    </subcellularLocation>
</comment>
<keyword evidence="3 5" id="KW-1133">Transmembrane helix</keyword>
<feature type="transmembrane region" description="Helical" evidence="5">
    <location>
        <begin position="159"/>
        <end position="177"/>
    </location>
</feature>
<name>A0A367XYG6_9MICO</name>
<dbReference type="PROSITE" id="PS50850">
    <property type="entry name" value="MFS"/>
    <property type="match status" value="1"/>
</dbReference>
<organism evidence="7 8">
    <name type="scientific">Microbacterium sorbitolivorans</name>
    <dbReference type="NCBI Taxonomy" id="1867410"/>
    <lineage>
        <taxon>Bacteria</taxon>
        <taxon>Bacillati</taxon>
        <taxon>Actinomycetota</taxon>
        <taxon>Actinomycetes</taxon>
        <taxon>Micrococcales</taxon>
        <taxon>Microbacteriaceae</taxon>
        <taxon>Microbacterium</taxon>
    </lineage>
</organism>
<evidence type="ECO:0000256" key="5">
    <source>
        <dbReference type="SAM" id="Phobius"/>
    </source>
</evidence>
<dbReference type="Pfam" id="PF07690">
    <property type="entry name" value="MFS_1"/>
    <property type="match status" value="1"/>
</dbReference>
<feature type="transmembrane region" description="Helical" evidence="5">
    <location>
        <begin position="98"/>
        <end position="119"/>
    </location>
</feature>